<keyword evidence="1" id="KW-0479">Metal-binding</keyword>
<dbReference type="GO" id="GO:0046872">
    <property type="term" value="F:metal ion binding"/>
    <property type="evidence" value="ECO:0007669"/>
    <property type="project" value="UniProtKB-KW"/>
</dbReference>
<dbReference type="InterPro" id="IPR017900">
    <property type="entry name" value="4Fe4S_Fe_S_CS"/>
</dbReference>
<dbReference type="GO" id="GO:0051536">
    <property type="term" value="F:iron-sulfur cluster binding"/>
    <property type="evidence" value="ECO:0007669"/>
    <property type="project" value="UniProtKB-KW"/>
</dbReference>
<protein>
    <recommendedName>
        <fullName evidence="4">4Fe-4S ferredoxin-type domain-containing protein</fullName>
    </recommendedName>
</protein>
<proteinExistence type="predicted"/>
<organism evidence="5">
    <name type="scientific">uncultured delta proteobacterium</name>
    <dbReference type="NCBI Taxonomy" id="34034"/>
    <lineage>
        <taxon>Bacteria</taxon>
        <taxon>Deltaproteobacteria</taxon>
        <taxon>environmental samples</taxon>
    </lineage>
</organism>
<dbReference type="Gene3D" id="3.20.20.100">
    <property type="entry name" value="NADP-dependent oxidoreductase domain"/>
    <property type="match status" value="1"/>
</dbReference>
<evidence type="ECO:0000256" key="2">
    <source>
        <dbReference type="ARBA" id="ARBA00023004"/>
    </source>
</evidence>
<evidence type="ECO:0000256" key="1">
    <source>
        <dbReference type="ARBA" id="ARBA00022723"/>
    </source>
</evidence>
<evidence type="ECO:0000313" key="5">
    <source>
        <dbReference type="EMBL" id="SBV92941.1"/>
    </source>
</evidence>
<dbReference type="PROSITE" id="PS51379">
    <property type="entry name" value="4FE4S_FER_2"/>
    <property type="match status" value="1"/>
</dbReference>
<feature type="domain" description="4Fe-4S ferredoxin-type" evidence="4">
    <location>
        <begin position="345"/>
        <end position="374"/>
    </location>
</feature>
<dbReference type="Pfam" id="PF00248">
    <property type="entry name" value="Aldo_ket_red"/>
    <property type="match status" value="1"/>
</dbReference>
<dbReference type="PANTHER" id="PTHR43312:SF1">
    <property type="entry name" value="NADP-DEPENDENT OXIDOREDUCTASE DOMAIN-CONTAINING PROTEIN"/>
    <property type="match status" value="1"/>
</dbReference>
<dbReference type="SUPFAM" id="SSF46548">
    <property type="entry name" value="alpha-helical ferredoxin"/>
    <property type="match status" value="1"/>
</dbReference>
<sequence length="383" mass="42147">MQYRQIGATGMTASIIGLGLEHLDRKPYAVVENTIHAALDHGITIMDAFMPGEEVRRNIGRALQGRRDKVLLQGHVCSVDINEQYDISRDLPTCKRYFEDLLRFLGTDYIDFGMLFFLDNEEAFTQVWENGILEYVQDLKQKGVVRAIGASSHNPAIARKVVETGVVDLLMFSINAAFDMTSAGTDVLDTLQDGFAGQQYEEGIDPARMALYRLCERNGVSITAMKPLGAGKLLSAEHTPFVRPMSVGQCLHYALTRPGVVSALAGCQSPEQVATAVAYLDMPDEDRDYTHILRESRGNMRGSCVYCSHCQPCPANIDIAAVNRYLDIALLDTENIPPSVRQHYGALAQRGADCIACGNCEERCPFAVPIIENMEQAAAIFGS</sequence>
<dbReference type="CDD" id="cd19100">
    <property type="entry name" value="AKR_unchar"/>
    <property type="match status" value="1"/>
</dbReference>
<dbReference type="InterPro" id="IPR023210">
    <property type="entry name" value="NADP_OxRdtase_dom"/>
</dbReference>
<dbReference type="EMBL" id="FLUQ01000001">
    <property type="protein sequence ID" value="SBV92941.1"/>
    <property type="molecule type" value="Genomic_DNA"/>
</dbReference>
<name>A0A212J0I7_9DELT</name>
<accession>A0A212J0I7</accession>
<gene>
    <name evidence="5" type="ORF">KL86DPRO_10447</name>
</gene>
<evidence type="ECO:0000259" key="4">
    <source>
        <dbReference type="PROSITE" id="PS51379"/>
    </source>
</evidence>
<keyword evidence="2" id="KW-0408">Iron</keyword>
<dbReference type="InterPro" id="IPR036812">
    <property type="entry name" value="NAD(P)_OxRdtase_dom_sf"/>
</dbReference>
<evidence type="ECO:0000256" key="3">
    <source>
        <dbReference type="ARBA" id="ARBA00023014"/>
    </source>
</evidence>
<dbReference type="PROSITE" id="PS00198">
    <property type="entry name" value="4FE4S_FER_1"/>
    <property type="match status" value="1"/>
</dbReference>
<dbReference type="SUPFAM" id="SSF51430">
    <property type="entry name" value="NAD(P)-linked oxidoreductase"/>
    <property type="match status" value="1"/>
</dbReference>
<dbReference type="InterPro" id="IPR017896">
    <property type="entry name" value="4Fe4S_Fe-S-bd"/>
</dbReference>
<dbReference type="AlphaFoldDB" id="A0A212J0I7"/>
<dbReference type="InterPro" id="IPR053135">
    <property type="entry name" value="AKR2_Oxidoreductase"/>
</dbReference>
<dbReference type="PANTHER" id="PTHR43312">
    <property type="entry name" value="D-THREO-ALDOSE 1-DEHYDROGENASE"/>
    <property type="match status" value="1"/>
</dbReference>
<reference evidence="5" key="1">
    <citation type="submission" date="2016-04" db="EMBL/GenBank/DDBJ databases">
        <authorList>
            <person name="Evans L.H."/>
            <person name="Alamgir A."/>
            <person name="Owens N."/>
            <person name="Weber N.D."/>
            <person name="Virtaneva K."/>
            <person name="Barbian K."/>
            <person name="Babar A."/>
            <person name="Rosenke K."/>
        </authorList>
    </citation>
    <scope>NUCLEOTIDE SEQUENCE</scope>
    <source>
        <strain evidence="5">86</strain>
    </source>
</reference>
<keyword evidence="3" id="KW-0411">Iron-sulfur</keyword>